<proteinExistence type="predicted"/>
<name>A0A8K0KY66_LADFU</name>
<accession>A0A8K0KY66</accession>
<reference evidence="2" key="2">
    <citation type="submission" date="2017-10" db="EMBL/GenBank/DDBJ databases">
        <title>Ladona fulva Genome sequencing and assembly.</title>
        <authorList>
            <person name="Murali S."/>
            <person name="Richards S."/>
            <person name="Bandaranaike D."/>
            <person name="Bellair M."/>
            <person name="Blankenburg K."/>
            <person name="Chao H."/>
            <person name="Dinh H."/>
            <person name="Doddapaneni H."/>
            <person name="Dugan-Rocha S."/>
            <person name="Elkadiri S."/>
            <person name="Gnanaolivu R."/>
            <person name="Hernandez B."/>
            <person name="Skinner E."/>
            <person name="Javaid M."/>
            <person name="Lee S."/>
            <person name="Li M."/>
            <person name="Ming W."/>
            <person name="Munidasa M."/>
            <person name="Muniz J."/>
            <person name="Nguyen L."/>
            <person name="Hughes D."/>
            <person name="Osuji N."/>
            <person name="Pu L.-L."/>
            <person name="Puazo M."/>
            <person name="Qu C."/>
            <person name="Quiroz J."/>
            <person name="Raj R."/>
            <person name="Weissenberger G."/>
            <person name="Xin Y."/>
            <person name="Zou X."/>
            <person name="Han Y."/>
            <person name="Worley K."/>
            <person name="Muzny D."/>
            <person name="Gibbs R."/>
        </authorList>
    </citation>
    <scope>NUCLEOTIDE SEQUENCE</scope>
    <source>
        <strain evidence="2">Sampled in the wild</strain>
    </source>
</reference>
<evidence type="ECO:0000313" key="2">
    <source>
        <dbReference type="EMBL" id="KAG8240163.1"/>
    </source>
</evidence>
<dbReference type="Proteomes" id="UP000792457">
    <property type="component" value="Unassembled WGS sequence"/>
</dbReference>
<comment type="caution">
    <text evidence="2">The sequence shown here is derived from an EMBL/GenBank/DDBJ whole genome shotgun (WGS) entry which is preliminary data.</text>
</comment>
<dbReference type="InterPro" id="IPR000477">
    <property type="entry name" value="RT_dom"/>
</dbReference>
<evidence type="ECO:0000259" key="1">
    <source>
        <dbReference type="Pfam" id="PF00078"/>
    </source>
</evidence>
<dbReference type="AlphaFoldDB" id="A0A8K0KY66"/>
<organism evidence="2 3">
    <name type="scientific">Ladona fulva</name>
    <name type="common">Scarce chaser dragonfly</name>
    <name type="synonym">Libellula fulva</name>
    <dbReference type="NCBI Taxonomy" id="123851"/>
    <lineage>
        <taxon>Eukaryota</taxon>
        <taxon>Metazoa</taxon>
        <taxon>Ecdysozoa</taxon>
        <taxon>Arthropoda</taxon>
        <taxon>Hexapoda</taxon>
        <taxon>Insecta</taxon>
        <taxon>Pterygota</taxon>
        <taxon>Palaeoptera</taxon>
        <taxon>Odonata</taxon>
        <taxon>Epiprocta</taxon>
        <taxon>Anisoptera</taxon>
        <taxon>Libelluloidea</taxon>
        <taxon>Libellulidae</taxon>
        <taxon>Ladona</taxon>
    </lineage>
</organism>
<dbReference type="OrthoDB" id="8045574at2759"/>
<keyword evidence="3" id="KW-1185">Reference proteome</keyword>
<dbReference type="Pfam" id="PF00078">
    <property type="entry name" value="RVT_1"/>
    <property type="match status" value="1"/>
</dbReference>
<reference evidence="2" key="1">
    <citation type="submission" date="2013-04" db="EMBL/GenBank/DDBJ databases">
        <authorList>
            <person name="Qu J."/>
            <person name="Murali S.C."/>
            <person name="Bandaranaike D."/>
            <person name="Bellair M."/>
            <person name="Blankenburg K."/>
            <person name="Chao H."/>
            <person name="Dinh H."/>
            <person name="Doddapaneni H."/>
            <person name="Downs B."/>
            <person name="Dugan-Rocha S."/>
            <person name="Elkadiri S."/>
            <person name="Gnanaolivu R.D."/>
            <person name="Hernandez B."/>
            <person name="Javaid M."/>
            <person name="Jayaseelan J.C."/>
            <person name="Lee S."/>
            <person name="Li M."/>
            <person name="Ming W."/>
            <person name="Munidasa M."/>
            <person name="Muniz J."/>
            <person name="Nguyen L."/>
            <person name="Ongeri F."/>
            <person name="Osuji N."/>
            <person name="Pu L.-L."/>
            <person name="Puazo M."/>
            <person name="Qu C."/>
            <person name="Quiroz J."/>
            <person name="Raj R."/>
            <person name="Weissenberger G."/>
            <person name="Xin Y."/>
            <person name="Zou X."/>
            <person name="Han Y."/>
            <person name="Richards S."/>
            <person name="Worley K."/>
            <person name="Muzny D."/>
            <person name="Gibbs R."/>
        </authorList>
    </citation>
    <scope>NUCLEOTIDE SEQUENCE</scope>
    <source>
        <strain evidence="2">Sampled in the wild</strain>
    </source>
</reference>
<evidence type="ECO:0000313" key="3">
    <source>
        <dbReference type="Proteomes" id="UP000792457"/>
    </source>
</evidence>
<protein>
    <recommendedName>
        <fullName evidence="1">Reverse transcriptase domain-containing protein</fullName>
    </recommendedName>
</protein>
<sequence length="143" mass="16007">MLLSEDDPEDIAPAAISVSSGLRKAGPERLVQQQLVNYLTKFNLYDPFQSGFRRHHSTATALTKITDDIKLAMDNKKATFLVLIDLRKAFDLVDIGILLAKLRIFNVSLAIFSLTIPLEHLHSSFFFADLAFHVASATPEHLR</sequence>
<dbReference type="EMBL" id="KZ312372">
    <property type="protein sequence ID" value="KAG8240163.1"/>
    <property type="molecule type" value="Genomic_DNA"/>
</dbReference>
<gene>
    <name evidence="2" type="ORF">J437_LFUL018710</name>
</gene>
<feature type="domain" description="Reverse transcriptase" evidence="1">
    <location>
        <begin position="29"/>
        <end position="108"/>
    </location>
</feature>